<gene>
    <name evidence="1" type="ORF">MM415A00846_0029</name>
</gene>
<name>A0A6M3KCQ9_9ZZZZ</name>
<sequence>MKNFFTEENLTSAKKFTVKEYMTPFEPEDQDRNVHNAKYIDEKWGINPGHELAGGLTEPSY</sequence>
<accession>A0A6M3KCQ9</accession>
<evidence type="ECO:0000313" key="1">
    <source>
        <dbReference type="EMBL" id="QJA79650.1"/>
    </source>
</evidence>
<reference evidence="1" key="1">
    <citation type="submission" date="2020-03" db="EMBL/GenBank/DDBJ databases">
        <title>The deep terrestrial virosphere.</title>
        <authorList>
            <person name="Holmfeldt K."/>
            <person name="Nilsson E."/>
            <person name="Simone D."/>
            <person name="Lopez-Fernandez M."/>
            <person name="Wu X."/>
            <person name="de Brujin I."/>
            <person name="Lundin D."/>
            <person name="Andersson A."/>
            <person name="Bertilsson S."/>
            <person name="Dopson M."/>
        </authorList>
    </citation>
    <scope>NUCLEOTIDE SEQUENCE</scope>
    <source>
        <strain evidence="1">MM415A00846</strain>
    </source>
</reference>
<protein>
    <submittedName>
        <fullName evidence="1">Uncharacterized protein</fullName>
    </submittedName>
</protein>
<dbReference type="EMBL" id="MT142389">
    <property type="protein sequence ID" value="QJA79650.1"/>
    <property type="molecule type" value="Genomic_DNA"/>
</dbReference>
<dbReference type="AlphaFoldDB" id="A0A6M3KCQ9"/>
<proteinExistence type="predicted"/>
<organism evidence="1">
    <name type="scientific">viral metagenome</name>
    <dbReference type="NCBI Taxonomy" id="1070528"/>
    <lineage>
        <taxon>unclassified sequences</taxon>
        <taxon>metagenomes</taxon>
        <taxon>organismal metagenomes</taxon>
    </lineage>
</organism>